<keyword evidence="3" id="KW-1185">Reference proteome</keyword>
<name>A0ABN0UUR6_9PSEU</name>
<organism evidence="2 3">
    <name type="scientific">Saccharothrix mutabilis subsp. mutabilis</name>
    <dbReference type="NCBI Taxonomy" id="66855"/>
    <lineage>
        <taxon>Bacteria</taxon>
        <taxon>Bacillati</taxon>
        <taxon>Actinomycetota</taxon>
        <taxon>Actinomycetes</taxon>
        <taxon>Pseudonocardiales</taxon>
        <taxon>Pseudonocardiaceae</taxon>
        <taxon>Saccharothrix</taxon>
    </lineage>
</organism>
<evidence type="ECO:0000313" key="3">
    <source>
        <dbReference type="Proteomes" id="UP001500416"/>
    </source>
</evidence>
<proteinExistence type="predicted"/>
<evidence type="ECO:0000313" key="2">
    <source>
        <dbReference type="EMBL" id="GAA0262053.1"/>
    </source>
</evidence>
<gene>
    <name evidence="2" type="ORF">GCM10010492_73870</name>
</gene>
<accession>A0ABN0UUR6</accession>
<sequence length="184" mass="19453">MSPLPNPAAARSPDAAHPDPPQPVPARLPTPNPNRQAMQDPVLEGTLRKIRAERSKTRNRRNAMTATATALALSAAVLYGHHRGQESAPTPVHLAATDNNVHLNAKITPAPGWIRIEVTVTGLPPAQPCLLLLTDRAGQTYQAGGWVATDSHTTLTGAASLTHTDLATITITTRSGHPLLTAHL</sequence>
<evidence type="ECO:0008006" key="4">
    <source>
        <dbReference type="Google" id="ProtNLM"/>
    </source>
</evidence>
<comment type="caution">
    <text evidence="2">The sequence shown here is derived from an EMBL/GenBank/DDBJ whole genome shotgun (WGS) entry which is preliminary data.</text>
</comment>
<dbReference type="EMBL" id="BAAABU010000032">
    <property type="protein sequence ID" value="GAA0262053.1"/>
    <property type="molecule type" value="Genomic_DNA"/>
</dbReference>
<protein>
    <recommendedName>
        <fullName evidence="4">Anti-sigma factor</fullName>
    </recommendedName>
</protein>
<reference evidence="2 3" key="1">
    <citation type="journal article" date="2019" name="Int. J. Syst. Evol. Microbiol.">
        <title>The Global Catalogue of Microorganisms (GCM) 10K type strain sequencing project: providing services to taxonomists for standard genome sequencing and annotation.</title>
        <authorList>
            <consortium name="The Broad Institute Genomics Platform"/>
            <consortium name="The Broad Institute Genome Sequencing Center for Infectious Disease"/>
            <person name="Wu L."/>
            <person name="Ma J."/>
        </authorList>
    </citation>
    <scope>NUCLEOTIDE SEQUENCE [LARGE SCALE GENOMIC DNA]</scope>
    <source>
        <strain evidence="2 3">JCM 3380</strain>
    </source>
</reference>
<feature type="region of interest" description="Disordered" evidence="1">
    <location>
        <begin position="1"/>
        <end position="40"/>
    </location>
</feature>
<dbReference type="Proteomes" id="UP001500416">
    <property type="component" value="Unassembled WGS sequence"/>
</dbReference>
<feature type="compositionally biased region" description="Pro residues" evidence="1">
    <location>
        <begin position="18"/>
        <end position="32"/>
    </location>
</feature>
<evidence type="ECO:0000256" key="1">
    <source>
        <dbReference type="SAM" id="MobiDB-lite"/>
    </source>
</evidence>